<feature type="compositionally biased region" description="Polar residues" evidence="3">
    <location>
        <begin position="101"/>
        <end position="110"/>
    </location>
</feature>
<evidence type="ECO:0000256" key="3">
    <source>
        <dbReference type="SAM" id="MobiDB-lite"/>
    </source>
</evidence>
<comment type="caution">
    <text evidence="4">The sequence shown here is derived from an EMBL/GenBank/DDBJ whole genome shotgun (WGS) entry which is preliminary data.</text>
</comment>
<keyword evidence="5" id="KW-1185">Reference proteome</keyword>
<reference evidence="4 5" key="1">
    <citation type="submission" date="2019-12" db="EMBL/GenBank/DDBJ databases">
        <title>Salinicoccus cyprini sp. nov., isolated from gastro-intestinal tract of mirror carp, Cyprinus carpio var. specularis, collected from Gobind Sagar Reservoir, Himachal Pradesh, India.</title>
        <authorList>
            <person name="Talwar C."/>
            <person name="Singh A.K."/>
            <person name="Lal R."/>
            <person name="Negi R.K."/>
        </authorList>
    </citation>
    <scope>NUCLEOTIDE SEQUENCE [LARGE SCALE GENOMIC DNA]</scope>
    <source>
        <strain evidence="4 5">J-82</strain>
    </source>
</reference>
<dbReference type="Pfam" id="PF02604">
    <property type="entry name" value="PhdYeFM_antitox"/>
    <property type="match status" value="1"/>
</dbReference>
<protein>
    <recommendedName>
        <fullName evidence="2">Antitoxin</fullName>
    </recommendedName>
</protein>
<dbReference type="EMBL" id="WUUK01000005">
    <property type="protein sequence ID" value="MXQ51993.1"/>
    <property type="molecule type" value="Genomic_DNA"/>
</dbReference>
<accession>A0A6N8U2P3</accession>
<evidence type="ECO:0000256" key="1">
    <source>
        <dbReference type="ARBA" id="ARBA00009981"/>
    </source>
</evidence>
<dbReference type="PANTHER" id="PTHR33713">
    <property type="entry name" value="ANTITOXIN YAFN-RELATED"/>
    <property type="match status" value="1"/>
</dbReference>
<organism evidence="4 5">
    <name type="scientific">Salinicoccus hispanicus</name>
    <dbReference type="NCBI Taxonomy" id="157225"/>
    <lineage>
        <taxon>Bacteria</taxon>
        <taxon>Bacillati</taxon>
        <taxon>Bacillota</taxon>
        <taxon>Bacilli</taxon>
        <taxon>Bacillales</taxon>
        <taxon>Staphylococcaceae</taxon>
        <taxon>Salinicoccus</taxon>
    </lineage>
</organism>
<dbReference type="Gene3D" id="3.40.1620.10">
    <property type="entry name" value="YefM-like domain"/>
    <property type="match status" value="1"/>
</dbReference>
<dbReference type="AlphaFoldDB" id="A0A6N8U2P3"/>
<name>A0A6N8U2P3_9STAP</name>
<dbReference type="SUPFAM" id="SSF143120">
    <property type="entry name" value="YefM-like"/>
    <property type="match status" value="1"/>
</dbReference>
<comment type="similarity">
    <text evidence="1 2">Belongs to the phD/YefM antitoxin family.</text>
</comment>
<proteinExistence type="inferred from homology"/>
<dbReference type="InterPro" id="IPR051405">
    <property type="entry name" value="phD/YefM_antitoxin"/>
</dbReference>
<dbReference type="PANTHER" id="PTHR33713:SF10">
    <property type="entry name" value="ANTITOXIN YAFN"/>
    <property type="match status" value="1"/>
</dbReference>
<sequence length="119" mass="13687">MDKSTIISGERIVLKTFDLKTKSVTEAKKDFSKIIKDTQDTGEPVFIFNHNKPEAVIISNEVYETLIRKYEEMEDQLFYNQLQKRVDAGPGKLVPSKEVLDTSNEPNPFQSMPDKDLFD</sequence>
<dbReference type="NCBIfam" id="TIGR01552">
    <property type="entry name" value="phd_fam"/>
    <property type="match status" value="1"/>
</dbReference>
<evidence type="ECO:0000313" key="4">
    <source>
        <dbReference type="EMBL" id="MXQ51993.1"/>
    </source>
</evidence>
<comment type="function">
    <text evidence="2">Antitoxin component of a type II toxin-antitoxin (TA) system.</text>
</comment>
<evidence type="ECO:0000313" key="5">
    <source>
        <dbReference type="Proteomes" id="UP000436284"/>
    </source>
</evidence>
<dbReference type="OrthoDB" id="5297687at2"/>
<feature type="region of interest" description="Disordered" evidence="3">
    <location>
        <begin position="88"/>
        <end position="119"/>
    </location>
</feature>
<gene>
    <name evidence="4" type="ORF">GQ671_12025</name>
</gene>
<dbReference type="InterPro" id="IPR036165">
    <property type="entry name" value="YefM-like_sf"/>
</dbReference>
<dbReference type="Proteomes" id="UP000436284">
    <property type="component" value="Unassembled WGS sequence"/>
</dbReference>
<evidence type="ECO:0000256" key="2">
    <source>
        <dbReference type="RuleBase" id="RU362080"/>
    </source>
</evidence>
<dbReference type="InterPro" id="IPR006442">
    <property type="entry name" value="Antitoxin_Phd/YefM"/>
</dbReference>